<accession>A0A4C1Y693</accession>
<gene>
    <name evidence="1" type="ORF">EVAR_85713_1</name>
</gene>
<reference evidence="1 2" key="1">
    <citation type="journal article" date="2019" name="Commun. Biol.">
        <title>The bagworm genome reveals a unique fibroin gene that provides high tensile strength.</title>
        <authorList>
            <person name="Kono N."/>
            <person name="Nakamura H."/>
            <person name="Ohtoshi R."/>
            <person name="Tomita M."/>
            <person name="Numata K."/>
            <person name="Arakawa K."/>
        </authorList>
    </citation>
    <scope>NUCLEOTIDE SEQUENCE [LARGE SCALE GENOMIC DNA]</scope>
</reference>
<evidence type="ECO:0000313" key="1">
    <source>
        <dbReference type="EMBL" id="GBP69945.1"/>
    </source>
</evidence>
<dbReference type="EMBL" id="BGZK01001057">
    <property type="protein sequence ID" value="GBP69945.1"/>
    <property type="molecule type" value="Genomic_DNA"/>
</dbReference>
<evidence type="ECO:0000313" key="2">
    <source>
        <dbReference type="Proteomes" id="UP000299102"/>
    </source>
</evidence>
<dbReference type="Proteomes" id="UP000299102">
    <property type="component" value="Unassembled WGS sequence"/>
</dbReference>
<sequence>MIPHHMVQYSARNSAALNWLRMMHCAALWLQMGGLGWKMSGGDLKVGWERAVSITATRHALTGGNLHSNFIPDVD</sequence>
<proteinExistence type="predicted"/>
<comment type="caution">
    <text evidence="1">The sequence shown here is derived from an EMBL/GenBank/DDBJ whole genome shotgun (WGS) entry which is preliminary data.</text>
</comment>
<organism evidence="1 2">
    <name type="scientific">Eumeta variegata</name>
    <name type="common">Bagworm moth</name>
    <name type="synonym">Eumeta japonica</name>
    <dbReference type="NCBI Taxonomy" id="151549"/>
    <lineage>
        <taxon>Eukaryota</taxon>
        <taxon>Metazoa</taxon>
        <taxon>Ecdysozoa</taxon>
        <taxon>Arthropoda</taxon>
        <taxon>Hexapoda</taxon>
        <taxon>Insecta</taxon>
        <taxon>Pterygota</taxon>
        <taxon>Neoptera</taxon>
        <taxon>Endopterygota</taxon>
        <taxon>Lepidoptera</taxon>
        <taxon>Glossata</taxon>
        <taxon>Ditrysia</taxon>
        <taxon>Tineoidea</taxon>
        <taxon>Psychidae</taxon>
        <taxon>Oiketicinae</taxon>
        <taxon>Eumeta</taxon>
    </lineage>
</organism>
<keyword evidence="2" id="KW-1185">Reference proteome</keyword>
<dbReference type="AlphaFoldDB" id="A0A4C1Y693"/>
<name>A0A4C1Y693_EUMVA</name>
<protein>
    <submittedName>
        <fullName evidence="1">Uncharacterized protein</fullName>
    </submittedName>
</protein>